<keyword evidence="2" id="KW-1185">Reference proteome</keyword>
<organism evidence="1 2">
    <name type="scientific">Pseudalkalibacillus berkeleyi</name>
    <dbReference type="NCBI Taxonomy" id="1069813"/>
    <lineage>
        <taxon>Bacteria</taxon>
        <taxon>Bacillati</taxon>
        <taxon>Bacillota</taxon>
        <taxon>Bacilli</taxon>
        <taxon>Bacillales</taxon>
        <taxon>Fictibacillaceae</taxon>
        <taxon>Pseudalkalibacillus</taxon>
    </lineage>
</organism>
<dbReference type="InterPro" id="IPR008930">
    <property type="entry name" value="Terpenoid_cyclase/PrenylTrfase"/>
</dbReference>
<gene>
    <name evidence="1" type="ORF">L2716_01515</name>
</gene>
<name>A0ABS9GY18_9BACL</name>
<dbReference type="Proteomes" id="UP001649381">
    <property type="component" value="Unassembled WGS sequence"/>
</dbReference>
<reference evidence="1 2" key="1">
    <citation type="submission" date="2022-01" db="EMBL/GenBank/DDBJ databases">
        <title>Alkalihalobacillus sp. EGI L200015, a novel bacterium isolated from a salt lake sediment.</title>
        <authorList>
            <person name="Gao L."/>
            <person name="Fang B.-Z."/>
            <person name="Li W.-J."/>
        </authorList>
    </citation>
    <scope>NUCLEOTIDE SEQUENCE [LARGE SCALE GENOMIC DNA]</scope>
    <source>
        <strain evidence="1 2">KCTC 12718</strain>
    </source>
</reference>
<dbReference type="EMBL" id="JAKIJS010000001">
    <property type="protein sequence ID" value="MCF6136388.1"/>
    <property type="molecule type" value="Genomic_DNA"/>
</dbReference>
<evidence type="ECO:0000313" key="1">
    <source>
        <dbReference type="EMBL" id="MCF6136388.1"/>
    </source>
</evidence>
<protein>
    <submittedName>
        <fullName evidence="1">Uncharacterized protein</fullName>
    </submittedName>
</protein>
<sequence length="310" mass="36474">MKRLSDQSFKDARDFLMKNGRDLEKSLFRYYFEDGSKEDVLQASKVYQNEDGGFGNKIEPDFQLEISSPMATSNAFQIFKELELSDDHPMIREAMTYLLTSYDDEKGRWHAVPAEVNDVPHAPWWHYDHEKEQVMVEAAWGNPNAELTGYLLRYKQLSPEEMTENLKERSLTHFQALDAIDMHETLCYLRLADELSNFDRKMIIDKVLEHLPELVDTKPEQWSHYGMQPVQVAHNPSSPFYEPLKYSVEENLDYIIDQQDGDGAWHPNWEWGQYEYDWPKAKADWKGILTLKNLKLLKSFDRIESYTVKS</sequence>
<evidence type="ECO:0000313" key="2">
    <source>
        <dbReference type="Proteomes" id="UP001649381"/>
    </source>
</evidence>
<proteinExistence type="predicted"/>
<comment type="caution">
    <text evidence="1">The sequence shown here is derived from an EMBL/GenBank/DDBJ whole genome shotgun (WGS) entry which is preliminary data.</text>
</comment>
<dbReference type="SUPFAM" id="SSF48239">
    <property type="entry name" value="Terpenoid cyclases/Protein prenyltransferases"/>
    <property type="match status" value="1"/>
</dbReference>
<dbReference type="RefSeq" id="WP_236330999.1">
    <property type="nucleotide sequence ID" value="NZ_JAKIJS010000001.1"/>
</dbReference>
<accession>A0ABS9GY18</accession>